<dbReference type="SUPFAM" id="SSF47226">
    <property type="entry name" value="Histidine-containing phosphotransfer domain, HPT domain"/>
    <property type="match status" value="1"/>
</dbReference>
<dbReference type="InterPro" id="IPR029016">
    <property type="entry name" value="GAF-like_dom_sf"/>
</dbReference>
<dbReference type="PRINTS" id="PR00344">
    <property type="entry name" value="BCTRLSENSOR"/>
</dbReference>
<dbReference type="InterPro" id="IPR036641">
    <property type="entry name" value="HPT_dom_sf"/>
</dbReference>
<evidence type="ECO:0000259" key="20">
    <source>
        <dbReference type="PROSITE" id="PS50113"/>
    </source>
</evidence>
<gene>
    <name evidence="22" type="ORF">QLH52_01105</name>
</gene>
<proteinExistence type="predicted"/>
<evidence type="ECO:0000256" key="11">
    <source>
        <dbReference type="ARBA" id="ARBA00022989"/>
    </source>
</evidence>
<dbReference type="PROSITE" id="PS50113">
    <property type="entry name" value="PAC"/>
    <property type="match status" value="2"/>
</dbReference>
<evidence type="ECO:0000256" key="2">
    <source>
        <dbReference type="ARBA" id="ARBA00004651"/>
    </source>
</evidence>
<keyword evidence="23" id="KW-1185">Reference proteome</keyword>
<dbReference type="Pfam" id="PF02518">
    <property type="entry name" value="HATPase_c"/>
    <property type="match status" value="1"/>
</dbReference>
<evidence type="ECO:0000256" key="4">
    <source>
        <dbReference type="ARBA" id="ARBA00022475"/>
    </source>
</evidence>
<dbReference type="SUPFAM" id="SSF55874">
    <property type="entry name" value="ATPase domain of HSP90 chaperone/DNA topoisomerase II/histidine kinase"/>
    <property type="match status" value="1"/>
</dbReference>
<dbReference type="InterPro" id="IPR035965">
    <property type="entry name" value="PAS-like_dom_sf"/>
</dbReference>
<dbReference type="InterPro" id="IPR036890">
    <property type="entry name" value="HATPase_C_sf"/>
</dbReference>
<evidence type="ECO:0000256" key="3">
    <source>
        <dbReference type="ARBA" id="ARBA00012438"/>
    </source>
</evidence>
<dbReference type="SUPFAM" id="SSF55781">
    <property type="entry name" value="GAF domain-like"/>
    <property type="match status" value="1"/>
</dbReference>
<keyword evidence="9" id="KW-0418">Kinase</keyword>
<dbReference type="Gene3D" id="3.30.565.10">
    <property type="entry name" value="Histidine kinase-like ATPase, C-terminal domain"/>
    <property type="match status" value="1"/>
</dbReference>
<evidence type="ECO:0000256" key="10">
    <source>
        <dbReference type="ARBA" id="ARBA00022840"/>
    </source>
</evidence>
<evidence type="ECO:0000256" key="6">
    <source>
        <dbReference type="ARBA" id="ARBA00022679"/>
    </source>
</evidence>
<dbReference type="InterPro" id="IPR000700">
    <property type="entry name" value="PAS-assoc_C"/>
</dbReference>
<evidence type="ECO:0000259" key="18">
    <source>
        <dbReference type="PROSITE" id="PS50110"/>
    </source>
</evidence>
<dbReference type="SMART" id="SM00073">
    <property type="entry name" value="HPT"/>
    <property type="match status" value="1"/>
</dbReference>
<evidence type="ECO:0000256" key="16">
    <source>
        <dbReference type="SAM" id="Phobius"/>
    </source>
</evidence>
<evidence type="ECO:0000259" key="17">
    <source>
        <dbReference type="PROSITE" id="PS50109"/>
    </source>
</evidence>
<dbReference type="CDD" id="cd00130">
    <property type="entry name" value="PAS"/>
    <property type="match status" value="2"/>
</dbReference>
<keyword evidence="11 16" id="KW-1133">Transmembrane helix</keyword>
<dbReference type="CDD" id="cd17546">
    <property type="entry name" value="REC_hyHK_CKI1_RcsC-like"/>
    <property type="match status" value="1"/>
</dbReference>
<dbReference type="Gene3D" id="1.10.287.130">
    <property type="match status" value="1"/>
</dbReference>
<evidence type="ECO:0000256" key="8">
    <source>
        <dbReference type="ARBA" id="ARBA00022741"/>
    </source>
</evidence>
<evidence type="ECO:0000256" key="15">
    <source>
        <dbReference type="PROSITE-ProRule" id="PRU00169"/>
    </source>
</evidence>
<dbReference type="InterPro" id="IPR001610">
    <property type="entry name" value="PAC"/>
</dbReference>
<feature type="domain" description="HPt" evidence="21">
    <location>
        <begin position="1073"/>
        <end position="1163"/>
    </location>
</feature>
<evidence type="ECO:0000259" key="19">
    <source>
        <dbReference type="PROSITE" id="PS50112"/>
    </source>
</evidence>
<dbReference type="InterPro" id="IPR003594">
    <property type="entry name" value="HATPase_dom"/>
</dbReference>
<feature type="transmembrane region" description="Helical" evidence="16">
    <location>
        <begin position="52"/>
        <end position="76"/>
    </location>
</feature>
<dbReference type="SUPFAM" id="SSF52172">
    <property type="entry name" value="CheY-like"/>
    <property type="match status" value="2"/>
</dbReference>
<dbReference type="PROSITE" id="PS50894">
    <property type="entry name" value="HPT"/>
    <property type="match status" value="1"/>
</dbReference>
<evidence type="ECO:0000256" key="9">
    <source>
        <dbReference type="ARBA" id="ARBA00022777"/>
    </source>
</evidence>
<dbReference type="InterPro" id="IPR036097">
    <property type="entry name" value="HisK_dim/P_sf"/>
</dbReference>
<dbReference type="PROSITE" id="PS50110">
    <property type="entry name" value="RESPONSE_REGULATORY"/>
    <property type="match status" value="2"/>
</dbReference>
<dbReference type="InterPro" id="IPR004358">
    <property type="entry name" value="Sig_transdc_His_kin-like_C"/>
</dbReference>
<dbReference type="EC" id="2.7.13.3" evidence="3"/>
<dbReference type="InterPro" id="IPR003018">
    <property type="entry name" value="GAF"/>
</dbReference>
<evidence type="ECO:0000256" key="7">
    <source>
        <dbReference type="ARBA" id="ARBA00022692"/>
    </source>
</evidence>
<dbReference type="SMART" id="SM00387">
    <property type="entry name" value="HATPase_c"/>
    <property type="match status" value="1"/>
</dbReference>
<sequence length="1173" mass="130853">MPKPHIKTSFVYYIAIISATIISFEILTISLLQALPSWGVSLTPRQYDFADTIVPAVLAAISIWSYALQPLLITIAQKKHINERQFAFQRQLFEALNIHALVSITDVHGRITFVNNLFCQVSGYSQDELVGQDHRIVNSGHHDKTFIRVMWRTISKGKPWQGELCNRNKQGTLYWVDSTIVPILGTDGKPEQYISIRRDITQLKENEKRLLTLKRALDASNEMIMITDLAGHIEYANPTLCRFTGWLESDLLGCSANTLDSQNANPETLGCLQRALQKSGTWSGRLLNRRRGAGPFHIAGQTTPPDGRDYWAEINITAIRDNKQVVMGYVQIQRDITEQVHREQVLLMENADTVARLVISETLQKTLPLQQRITQVLDILFELKAFDLQRKGGLFLKDPEQDFLDMFVLQGLFSEEFIHREQRIPYGACLCGRAAISQELIVSDDCFCDPRHDHVFEGMQAHGHYIVPVVSAGKTLGILFLYTDPYPSREESRLTMLQQVGDMLALALLQEQAKKTLEVAKDTAEQAVRVKSEFLANMSHEIRTPMNGVLGMLDLIKDTDLSAEQRDLIDTAGNSAESLLIIINDILDFSKLEAGKLELEQVEFDLSALVEEVCALMSNRAHDKGLELNCFLPPNLQKHWQGDPNRIRQVLTNLISNAVKFTDNGEVFIKVMQLEQSGKTGMLRVEVTDTGIGLNPETQARLFQPFAQADSSTARRFGGTGLGLSISKNLVQMMGGHIGVESVPNQGACFWFTLPLQAGEADSMAIVDLTEKSVLIVDDNATNRKILRHYLEYWGMTVSEIDNAADALQILVAAVRDERPFDILLSDLHMPDMDGYALADAIGKVPAIARIPRLLLSSGGFDSASERTRFGFAQTLLKPVRQATLFDAIINTLQAQVETTPNEITIDTSTPDYGGKRILIAEDNKINQKVITGMLARFNCHVDLVENGIEALEKMAKHEYDLVLMDCQMPVMDGYTAVRTLRGRERSNQLKRTFVIALTAHASNEERDKCLEAGMDDFLSKPVSKILLAQTLARWLEKSTPVTRKVDSKITEHYASEAAVWDAASCLECLDNDTELLQTMIDLFIDESPARLSDLETALAADNLPALADAAHAIKGMVGHFFAARLVALAADLERNARQANPVNFAEMIEAIKAAIDELLLAWSKKSMLNEGH</sequence>
<accession>A0ABU4U8X2</accession>
<dbReference type="SMART" id="SM00388">
    <property type="entry name" value="HisKA"/>
    <property type="match status" value="1"/>
</dbReference>
<dbReference type="InterPro" id="IPR001789">
    <property type="entry name" value="Sig_transdc_resp-reg_receiver"/>
</dbReference>
<keyword evidence="8" id="KW-0547">Nucleotide-binding</keyword>
<comment type="catalytic activity">
    <reaction evidence="1">
        <text>ATP + protein L-histidine = ADP + protein N-phospho-L-histidine.</text>
        <dbReference type="EC" id="2.7.13.3"/>
    </reaction>
</comment>
<dbReference type="Gene3D" id="3.30.450.40">
    <property type="match status" value="1"/>
</dbReference>
<dbReference type="Gene3D" id="3.40.50.2300">
    <property type="match status" value="2"/>
</dbReference>
<evidence type="ECO:0000256" key="13">
    <source>
        <dbReference type="ARBA" id="ARBA00023136"/>
    </source>
</evidence>
<keyword evidence="4" id="KW-1003">Cell membrane</keyword>
<dbReference type="Proteomes" id="UP001284537">
    <property type="component" value="Unassembled WGS sequence"/>
</dbReference>
<feature type="domain" description="PAS" evidence="19">
    <location>
        <begin position="85"/>
        <end position="132"/>
    </location>
</feature>
<dbReference type="EMBL" id="JAXARY010000001">
    <property type="protein sequence ID" value="MDX8125867.1"/>
    <property type="molecule type" value="Genomic_DNA"/>
</dbReference>
<feature type="domain" description="PAS" evidence="19">
    <location>
        <begin position="209"/>
        <end position="253"/>
    </location>
</feature>
<evidence type="ECO:0000256" key="5">
    <source>
        <dbReference type="ARBA" id="ARBA00022553"/>
    </source>
</evidence>
<dbReference type="CDD" id="cd16922">
    <property type="entry name" value="HATPase_EvgS-ArcB-TorS-like"/>
    <property type="match status" value="1"/>
</dbReference>
<evidence type="ECO:0000313" key="23">
    <source>
        <dbReference type="Proteomes" id="UP001284537"/>
    </source>
</evidence>
<dbReference type="SMART" id="SM00086">
    <property type="entry name" value="PAC"/>
    <property type="match status" value="2"/>
</dbReference>
<evidence type="ECO:0000313" key="22">
    <source>
        <dbReference type="EMBL" id="MDX8125867.1"/>
    </source>
</evidence>
<dbReference type="Pfam" id="PF13426">
    <property type="entry name" value="PAS_9"/>
    <property type="match status" value="1"/>
</dbReference>
<dbReference type="Pfam" id="PF01627">
    <property type="entry name" value="Hpt"/>
    <property type="match status" value="1"/>
</dbReference>
<evidence type="ECO:0000259" key="21">
    <source>
        <dbReference type="PROSITE" id="PS50894"/>
    </source>
</evidence>
<keyword evidence="10" id="KW-0067">ATP-binding</keyword>
<keyword evidence="6" id="KW-0808">Transferase</keyword>
<dbReference type="SUPFAM" id="SSF47384">
    <property type="entry name" value="Homodimeric domain of signal transducing histidine kinase"/>
    <property type="match status" value="1"/>
</dbReference>
<dbReference type="Pfam" id="PF00512">
    <property type="entry name" value="HisKA"/>
    <property type="match status" value="1"/>
</dbReference>
<keyword evidence="12" id="KW-0902">Two-component regulatory system</keyword>
<protein>
    <recommendedName>
        <fullName evidence="3">histidine kinase</fullName>
        <ecNumber evidence="3">2.7.13.3</ecNumber>
    </recommendedName>
</protein>
<feature type="modified residue" description="4-aspartylphosphate" evidence="15">
    <location>
        <position position="827"/>
    </location>
</feature>
<comment type="caution">
    <text evidence="22">The sequence shown here is derived from an EMBL/GenBank/DDBJ whole genome shotgun (WGS) entry which is preliminary data.</text>
</comment>
<feature type="domain" description="Response regulatory" evidence="18">
    <location>
        <begin position="917"/>
        <end position="1036"/>
    </location>
</feature>
<dbReference type="SUPFAM" id="SSF55785">
    <property type="entry name" value="PYP-like sensor domain (PAS domain)"/>
    <property type="match status" value="2"/>
</dbReference>
<keyword evidence="5 15" id="KW-0597">Phosphoprotein</keyword>
<evidence type="ECO:0000256" key="14">
    <source>
        <dbReference type="PROSITE-ProRule" id="PRU00110"/>
    </source>
</evidence>
<dbReference type="Gene3D" id="1.20.120.160">
    <property type="entry name" value="HPT domain"/>
    <property type="match status" value="1"/>
</dbReference>
<dbReference type="PANTHER" id="PTHR45339">
    <property type="entry name" value="HYBRID SIGNAL TRANSDUCTION HISTIDINE KINASE J"/>
    <property type="match status" value="1"/>
</dbReference>
<dbReference type="PANTHER" id="PTHR45339:SF1">
    <property type="entry name" value="HYBRID SIGNAL TRANSDUCTION HISTIDINE KINASE J"/>
    <property type="match status" value="1"/>
</dbReference>
<organism evidence="22 23">
    <name type="scientific">Methylomonas defluvii</name>
    <dbReference type="NCBI Taxonomy" id="3045149"/>
    <lineage>
        <taxon>Bacteria</taxon>
        <taxon>Pseudomonadati</taxon>
        <taxon>Pseudomonadota</taxon>
        <taxon>Gammaproteobacteria</taxon>
        <taxon>Methylococcales</taxon>
        <taxon>Methylococcaceae</taxon>
        <taxon>Methylomonas</taxon>
    </lineage>
</organism>
<dbReference type="PROSITE" id="PS50109">
    <property type="entry name" value="HIS_KIN"/>
    <property type="match status" value="1"/>
</dbReference>
<feature type="domain" description="Histidine kinase" evidence="17">
    <location>
        <begin position="537"/>
        <end position="758"/>
    </location>
</feature>
<feature type="modified residue" description="Phosphohistidine" evidence="14">
    <location>
        <position position="1112"/>
    </location>
</feature>
<comment type="subcellular location">
    <subcellularLocation>
        <location evidence="2">Cell membrane</location>
        <topology evidence="2">Multi-pass membrane protein</topology>
    </subcellularLocation>
</comment>
<feature type="transmembrane region" description="Helical" evidence="16">
    <location>
        <begin position="12"/>
        <end position="32"/>
    </location>
</feature>
<feature type="domain" description="PAC" evidence="20">
    <location>
        <begin position="296"/>
        <end position="348"/>
    </location>
</feature>
<dbReference type="CDD" id="cd00082">
    <property type="entry name" value="HisKA"/>
    <property type="match status" value="1"/>
</dbReference>
<dbReference type="Pfam" id="PF00989">
    <property type="entry name" value="PAS"/>
    <property type="match status" value="1"/>
</dbReference>
<dbReference type="CDD" id="cd00088">
    <property type="entry name" value="HPT"/>
    <property type="match status" value="1"/>
</dbReference>
<dbReference type="NCBIfam" id="TIGR00229">
    <property type="entry name" value="sensory_box"/>
    <property type="match status" value="2"/>
</dbReference>
<evidence type="ECO:0000256" key="12">
    <source>
        <dbReference type="ARBA" id="ARBA00023012"/>
    </source>
</evidence>
<dbReference type="Pfam" id="PF00072">
    <property type="entry name" value="Response_reg"/>
    <property type="match status" value="2"/>
</dbReference>
<feature type="domain" description="Response regulatory" evidence="18">
    <location>
        <begin position="773"/>
        <end position="893"/>
    </location>
</feature>
<evidence type="ECO:0000256" key="1">
    <source>
        <dbReference type="ARBA" id="ARBA00000085"/>
    </source>
</evidence>
<dbReference type="InterPro" id="IPR003661">
    <property type="entry name" value="HisK_dim/P_dom"/>
</dbReference>
<feature type="domain" description="PAC" evidence="20">
    <location>
        <begin position="158"/>
        <end position="212"/>
    </location>
</feature>
<feature type="modified residue" description="4-aspartylphosphate" evidence="15">
    <location>
        <position position="966"/>
    </location>
</feature>
<dbReference type="RefSeq" id="WP_319960277.1">
    <property type="nucleotide sequence ID" value="NZ_JAXARY010000001.1"/>
</dbReference>
<dbReference type="Gene3D" id="3.30.450.20">
    <property type="entry name" value="PAS domain"/>
    <property type="match status" value="2"/>
</dbReference>
<dbReference type="InterPro" id="IPR005467">
    <property type="entry name" value="His_kinase_dom"/>
</dbReference>
<dbReference type="Pfam" id="PF13185">
    <property type="entry name" value="GAF_2"/>
    <property type="match status" value="1"/>
</dbReference>
<keyword evidence="13 16" id="KW-0472">Membrane</keyword>
<name>A0ABU4U8X2_9GAMM</name>
<dbReference type="PROSITE" id="PS50112">
    <property type="entry name" value="PAS"/>
    <property type="match status" value="2"/>
</dbReference>
<dbReference type="SMART" id="SM00448">
    <property type="entry name" value="REC"/>
    <property type="match status" value="2"/>
</dbReference>
<reference evidence="22 23" key="1">
    <citation type="submission" date="2023-11" db="EMBL/GenBank/DDBJ databases">
        <authorList>
            <person name="Ouyang M.-Y."/>
        </authorList>
    </citation>
    <scope>NUCLEOTIDE SEQUENCE [LARGE SCALE GENOMIC DNA]</scope>
    <source>
        <strain evidence="22 23">OY6</strain>
    </source>
</reference>
<dbReference type="InterPro" id="IPR000014">
    <property type="entry name" value="PAS"/>
</dbReference>
<dbReference type="InterPro" id="IPR011006">
    <property type="entry name" value="CheY-like_superfamily"/>
</dbReference>
<dbReference type="InterPro" id="IPR008207">
    <property type="entry name" value="Sig_transdc_His_kin_Hpt_dom"/>
</dbReference>
<dbReference type="InterPro" id="IPR013767">
    <property type="entry name" value="PAS_fold"/>
</dbReference>
<keyword evidence="7 16" id="KW-0812">Transmembrane</keyword>
<dbReference type="SMART" id="SM00091">
    <property type="entry name" value="PAS"/>
    <property type="match status" value="2"/>
</dbReference>